<evidence type="ECO:0000256" key="6">
    <source>
        <dbReference type="ARBA" id="ARBA00017171"/>
    </source>
</evidence>
<reference evidence="18 19" key="1">
    <citation type="journal article" date="2012" name="PLoS ONE">
        <title>The genome characteristics and predicted function of methyl-group oxidation pathway in the obligate aceticlastic methanogens, Methanosaeta spp.</title>
        <authorList>
            <person name="Zhu J."/>
            <person name="Zheng H."/>
            <person name="Ai G."/>
            <person name="Zhang G."/>
            <person name="Liu D."/>
            <person name="Liu X."/>
            <person name="Dong X."/>
        </authorList>
    </citation>
    <scope>NUCLEOTIDE SEQUENCE [LARGE SCALE GENOMIC DNA]</scope>
    <source>
        <strain evidence="18 19">6Ac</strain>
    </source>
</reference>
<keyword evidence="7" id="KW-0444">Lipid biosynthesis</keyword>
<keyword evidence="19" id="KW-1185">Reference proteome</keyword>
<protein>
    <recommendedName>
        <fullName evidence="6">CDP-diacylglycerol--serine O-phosphatidyltransferase</fullName>
        <ecNumber evidence="5">2.7.8.8</ecNumber>
    </recommendedName>
    <alternativeName>
        <fullName evidence="15">Phosphatidylserine synthase</fullName>
    </alternativeName>
</protein>
<dbReference type="InterPro" id="IPR000462">
    <property type="entry name" value="CDP-OH_P_trans"/>
</dbReference>
<keyword evidence="8 16" id="KW-0808">Transferase</keyword>
<name>G7WR83_METH6</name>
<accession>G7WR83</accession>
<evidence type="ECO:0000256" key="17">
    <source>
        <dbReference type="SAM" id="Phobius"/>
    </source>
</evidence>
<keyword evidence="14" id="KW-1208">Phospholipid metabolism</keyword>
<dbReference type="InterPro" id="IPR004533">
    <property type="entry name" value="CDP-diaglyc--ser_O-PTrfase"/>
</dbReference>
<dbReference type="GO" id="GO:0016020">
    <property type="term" value="C:membrane"/>
    <property type="evidence" value="ECO:0007669"/>
    <property type="project" value="UniProtKB-SubCell"/>
</dbReference>
<evidence type="ECO:0000256" key="10">
    <source>
        <dbReference type="ARBA" id="ARBA00022989"/>
    </source>
</evidence>
<comment type="catalytic activity">
    <reaction evidence="1">
        <text>a CDP-1,2-diacyl-sn-glycerol + L-serine = a 1,2-diacyl-sn-glycero-3-phospho-L-serine + CMP + H(+)</text>
        <dbReference type="Rhea" id="RHEA:16913"/>
        <dbReference type="ChEBI" id="CHEBI:15378"/>
        <dbReference type="ChEBI" id="CHEBI:33384"/>
        <dbReference type="ChEBI" id="CHEBI:57262"/>
        <dbReference type="ChEBI" id="CHEBI:58332"/>
        <dbReference type="ChEBI" id="CHEBI:60377"/>
        <dbReference type="EC" id="2.7.8.8"/>
    </reaction>
</comment>
<evidence type="ECO:0000256" key="13">
    <source>
        <dbReference type="ARBA" id="ARBA00023209"/>
    </source>
</evidence>
<evidence type="ECO:0000313" key="18">
    <source>
        <dbReference type="EMBL" id="AET65544.1"/>
    </source>
</evidence>
<organism evidence="18 19">
    <name type="scientific">Methanothrix harundinacea (strain 6Ac)</name>
    <name type="common">Methanosaeta harundinacea</name>
    <dbReference type="NCBI Taxonomy" id="1110509"/>
    <lineage>
        <taxon>Archaea</taxon>
        <taxon>Methanobacteriati</taxon>
        <taxon>Methanobacteriota</taxon>
        <taxon>Stenosarchaea group</taxon>
        <taxon>Methanomicrobia</taxon>
        <taxon>Methanotrichales</taxon>
        <taxon>Methanotrichaceae</taxon>
        <taxon>Methanothrix</taxon>
    </lineage>
</organism>
<keyword evidence="13" id="KW-0594">Phospholipid biosynthesis</keyword>
<dbReference type="EMBL" id="CP003117">
    <property type="protein sequence ID" value="AET65544.1"/>
    <property type="molecule type" value="Genomic_DNA"/>
</dbReference>
<dbReference type="Gene3D" id="1.20.120.1760">
    <property type="match status" value="1"/>
</dbReference>
<dbReference type="HOGENOM" id="CLU_049944_3_1_2"/>
<evidence type="ECO:0000256" key="8">
    <source>
        <dbReference type="ARBA" id="ARBA00022679"/>
    </source>
</evidence>
<evidence type="ECO:0000256" key="9">
    <source>
        <dbReference type="ARBA" id="ARBA00022692"/>
    </source>
</evidence>
<dbReference type="InterPro" id="IPR043130">
    <property type="entry name" value="CDP-OH_PTrfase_TM_dom"/>
</dbReference>
<evidence type="ECO:0000256" key="11">
    <source>
        <dbReference type="ARBA" id="ARBA00023098"/>
    </source>
</evidence>
<dbReference type="STRING" id="1110509.Mhar_2192"/>
<dbReference type="InterPro" id="IPR048254">
    <property type="entry name" value="CDP_ALCOHOL_P_TRANSF_CS"/>
</dbReference>
<feature type="transmembrane region" description="Helical" evidence="17">
    <location>
        <begin position="120"/>
        <end position="142"/>
    </location>
</feature>
<dbReference type="EC" id="2.7.8.8" evidence="5"/>
<dbReference type="GO" id="GO:0012505">
    <property type="term" value="C:endomembrane system"/>
    <property type="evidence" value="ECO:0007669"/>
    <property type="project" value="UniProtKB-SubCell"/>
</dbReference>
<comment type="subcellular location">
    <subcellularLocation>
        <location evidence="3">Endomembrane system</location>
    </subcellularLocation>
    <subcellularLocation>
        <location evidence="2">Membrane</location>
        <topology evidence="2">Multi-pass membrane protein</topology>
    </subcellularLocation>
</comment>
<evidence type="ECO:0000256" key="14">
    <source>
        <dbReference type="ARBA" id="ARBA00023264"/>
    </source>
</evidence>
<feature type="transmembrane region" description="Helical" evidence="17">
    <location>
        <begin position="172"/>
        <end position="190"/>
    </location>
</feature>
<dbReference type="PROSITE" id="PS00379">
    <property type="entry name" value="CDP_ALCOHOL_P_TRANSF"/>
    <property type="match status" value="1"/>
</dbReference>
<evidence type="ECO:0000256" key="2">
    <source>
        <dbReference type="ARBA" id="ARBA00004141"/>
    </source>
</evidence>
<evidence type="ECO:0000256" key="7">
    <source>
        <dbReference type="ARBA" id="ARBA00022516"/>
    </source>
</evidence>
<evidence type="ECO:0000256" key="12">
    <source>
        <dbReference type="ARBA" id="ARBA00023136"/>
    </source>
</evidence>
<evidence type="ECO:0000256" key="3">
    <source>
        <dbReference type="ARBA" id="ARBA00004308"/>
    </source>
</evidence>
<dbReference type="Pfam" id="PF01066">
    <property type="entry name" value="CDP-OH_P_transf"/>
    <property type="match status" value="1"/>
</dbReference>
<dbReference type="Proteomes" id="UP000005877">
    <property type="component" value="Chromosome"/>
</dbReference>
<dbReference type="OrthoDB" id="221913at2157"/>
<sequence length="228" mass="23307">MTGIIRLLRLPDLVSILNASLGFSSLLMAAAGRLELSAALIFLAVAADGLDGLLARKVGDGPLGTQIDSLADLVSFGAAPAFLAWSAFGAASAPGWGALGAFYLACGILRLARFNLSPRLLAFEGMPIPGAGGMVAAAVLLAGPLPTALILFATSLLMISSVPYPKFRDPRLFPPVLGLGAAAAAAWALGAVRLSAGIVFLALAGYLGSPVVMEICRRRGKRPPSRRG</sequence>
<evidence type="ECO:0000256" key="16">
    <source>
        <dbReference type="RuleBase" id="RU003750"/>
    </source>
</evidence>
<dbReference type="GeneID" id="12511370"/>
<evidence type="ECO:0000256" key="5">
    <source>
        <dbReference type="ARBA" id="ARBA00013174"/>
    </source>
</evidence>
<evidence type="ECO:0000256" key="1">
    <source>
        <dbReference type="ARBA" id="ARBA00000287"/>
    </source>
</evidence>
<dbReference type="GO" id="GO:0008654">
    <property type="term" value="P:phospholipid biosynthetic process"/>
    <property type="evidence" value="ECO:0007669"/>
    <property type="project" value="UniProtKB-KW"/>
</dbReference>
<proteinExistence type="inferred from homology"/>
<dbReference type="KEGG" id="mhi:Mhar_2192"/>
<dbReference type="NCBIfam" id="TIGR00473">
    <property type="entry name" value="pssA"/>
    <property type="match status" value="1"/>
</dbReference>
<evidence type="ECO:0000256" key="4">
    <source>
        <dbReference type="ARBA" id="ARBA00010441"/>
    </source>
</evidence>
<comment type="similarity">
    <text evidence="4 16">Belongs to the CDP-alcohol phosphatidyltransferase class-I family.</text>
</comment>
<dbReference type="GO" id="GO:0003882">
    <property type="term" value="F:CDP-diacylglycerol-serine O-phosphatidyltransferase activity"/>
    <property type="evidence" value="ECO:0007669"/>
    <property type="project" value="UniProtKB-EC"/>
</dbReference>
<feature type="transmembrane region" description="Helical" evidence="17">
    <location>
        <begin position="94"/>
        <end position="113"/>
    </location>
</feature>
<keyword evidence="12 17" id="KW-0472">Membrane</keyword>
<dbReference type="AlphaFoldDB" id="G7WR83"/>
<evidence type="ECO:0000256" key="15">
    <source>
        <dbReference type="ARBA" id="ARBA00032361"/>
    </source>
</evidence>
<evidence type="ECO:0000313" key="19">
    <source>
        <dbReference type="Proteomes" id="UP000005877"/>
    </source>
</evidence>
<dbReference type="PATRIC" id="fig|1110509.7.peg.2426"/>
<keyword evidence="10 17" id="KW-1133">Transmembrane helix</keyword>
<feature type="transmembrane region" description="Helical" evidence="17">
    <location>
        <begin position="148"/>
        <end position="165"/>
    </location>
</feature>
<feature type="transmembrane region" description="Helical" evidence="17">
    <location>
        <begin position="196"/>
        <end position="216"/>
    </location>
</feature>
<gene>
    <name evidence="18" type="ordered locus">Mhar_2192</name>
</gene>
<keyword evidence="11" id="KW-0443">Lipid metabolism</keyword>
<feature type="transmembrane region" description="Helical" evidence="17">
    <location>
        <begin position="12"/>
        <end position="30"/>
    </location>
</feature>
<keyword evidence="9 17" id="KW-0812">Transmembrane</keyword>
<dbReference type="RefSeq" id="WP_014587720.1">
    <property type="nucleotide sequence ID" value="NC_017527.1"/>
</dbReference>